<keyword evidence="2" id="KW-1185">Reference proteome</keyword>
<evidence type="ECO:0000313" key="1">
    <source>
        <dbReference type="EMBL" id="EOY24401.1"/>
    </source>
</evidence>
<dbReference type="Proteomes" id="UP000026915">
    <property type="component" value="Chromosome 3"/>
</dbReference>
<reference evidence="1 2" key="1">
    <citation type="journal article" date="2013" name="Genome Biol.">
        <title>The genome sequence of the most widely cultivated cacao type and its use to identify candidate genes regulating pod color.</title>
        <authorList>
            <person name="Motamayor J.C."/>
            <person name="Mockaitis K."/>
            <person name="Schmutz J."/>
            <person name="Haiminen N."/>
            <person name="Iii D.L."/>
            <person name="Cornejo O."/>
            <person name="Findley S.D."/>
            <person name="Zheng P."/>
            <person name="Utro F."/>
            <person name="Royaert S."/>
            <person name="Saski C."/>
            <person name="Jenkins J."/>
            <person name="Podicheti R."/>
            <person name="Zhao M."/>
            <person name="Scheffler B.E."/>
            <person name="Stack J.C."/>
            <person name="Feltus F.A."/>
            <person name="Mustiga G.M."/>
            <person name="Amores F."/>
            <person name="Phillips W."/>
            <person name="Marelli J.P."/>
            <person name="May G.D."/>
            <person name="Shapiro H."/>
            <person name="Ma J."/>
            <person name="Bustamante C.D."/>
            <person name="Schnell R.J."/>
            <person name="Main D."/>
            <person name="Gilbert D."/>
            <person name="Parida L."/>
            <person name="Kuhn D.N."/>
        </authorList>
    </citation>
    <scope>NUCLEOTIDE SEQUENCE [LARGE SCALE GENOMIC DNA]</scope>
    <source>
        <strain evidence="2">cv. Matina 1-6</strain>
    </source>
</reference>
<dbReference type="InParanoid" id="A0A061G489"/>
<sequence>MEVGVRGRLLMQSLLREYGITCIPMDDLAFDAVHHNYIHLAKVQCLDFNFYTFSRLVSYAVKRGEQFFFAFMLVLSVMKLHSSPHALVATTIDCLNRGPDRKTWLNYEDPEYLFLTDAEKAIEREREVISDDFFNPDAGCLVYRSFCCHF</sequence>
<accession>A0A061G489</accession>
<dbReference type="Gramene" id="EOY24401">
    <property type="protein sequence ID" value="EOY24401"/>
    <property type="gene ID" value="TCM_016009"/>
</dbReference>
<dbReference type="AlphaFoldDB" id="A0A061G489"/>
<gene>
    <name evidence="1" type="ORF">TCM_016009</name>
</gene>
<dbReference type="HOGENOM" id="CLU_1743820_0_0_1"/>
<protein>
    <submittedName>
        <fullName evidence="1">Uncharacterized protein</fullName>
    </submittedName>
</protein>
<name>A0A061G489_THECC</name>
<proteinExistence type="predicted"/>
<evidence type="ECO:0000313" key="2">
    <source>
        <dbReference type="Proteomes" id="UP000026915"/>
    </source>
</evidence>
<organism evidence="1 2">
    <name type="scientific">Theobroma cacao</name>
    <name type="common">Cacao</name>
    <name type="synonym">Cocoa</name>
    <dbReference type="NCBI Taxonomy" id="3641"/>
    <lineage>
        <taxon>Eukaryota</taxon>
        <taxon>Viridiplantae</taxon>
        <taxon>Streptophyta</taxon>
        <taxon>Embryophyta</taxon>
        <taxon>Tracheophyta</taxon>
        <taxon>Spermatophyta</taxon>
        <taxon>Magnoliopsida</taxon>
        <taxon>eudicotyledons</taxon>
        <taxon>Gunneridae</taxon>
        <taxon>Pentapetalae</taxon>
        <taxon>rosids</taxon>
        <taxon>malvids</taxon>
        <taxon>Malvales</taxon>
        <taxon>Malvaceae</taxon>
        <taxon>Byttnerioideae</taxon>
        <taxon>Theobroma</taxon>
    </lineage>
</organism>
<dbReference type="EMBL" id="CM001881">
    <property type="protein sequence ID" value="EOY24401.1"/>
    <property type="molecule type" value="Genomic_DNA"/>
</dbReference>